<dbReference type="GO" id="GO:0006508">
    <property type="term" value="P:proteolysis"/>
    <property type="evidence" value="ECO:0007669"/>
    <property type="project" value="UniProtKB-KW"/>
</dbReference>
<dbReference type="PANTHER" id="PTHR43126:SF1">
    <property type="entry name" value="D-ALANYL-D-ALANINE DIPEPTIDASE"/>
    <property type="match status" value="1"/>
</dbReference>
<keyword evidence="7 9" id="KW-0482">Metalloprotease</keyword>
<dbReference type="Pfam" id="PF01427">
    <property type="entry name" value="Peptidase_M15"/>
    <property type="match status" value="1"/>
</dbReference>
<dbReference type="GO" id="GO:0071555">
    <property type="term" value="P:cell wall organization"/>
    <property type="evidence" value="ECO:0007669"/>
    <property type="project" value="UniProtKB-KW"/>
</dbReference>
<dbReference type="PANTHER" id="PTHR43126">
    <property type="entry name" value="D-ALANYL-D-ALANINE DIPEPTIDASE"/>
    <property type="match status" value="1"/>
</dbReference>
<comment type="similarity">
    <text evidence="9">Belongs to the peptidase M15D family.</text>
</comment>
<dbReference type="RefSeq" id="WP_207598939.1">
    <property type="nucleotide sequence ID" value="NZ_JAFNJU010000003.1"/>
</dbReference>
<evidence type="ECO:0000256" key="2">
    <source>
        <dbReference type="ARBA" id="ARBA00022670"/>
    </source>
</evidence>
<evidence type="ECO:0000313" key="12">
    <source>
        <dbReference type="Proteomes" id="UP000664218"/>
    </source>
</evidence>
<comment type="cofactor">
    <cofactor evidence="9">
        <name>Zn(2+)</name>
        <dbReference type="ChEBI" id="CHEBI:29105"/>
    </cofactor>
    <text evidence="9">Binds 1 zinc ion per subunit.</text>
</comment>
<dbReference type="SUPFAM" id="SSF55166">
    <property type="entry name" value="Hedgehog/DD-peptidase"/>
    <property type="match status" value="1"/>
</dbReference>
<feature type="binding site" evidence="9">
    <location>
        <position position="280"/>
    </location>
    <ligand>
        <name>Zn(2+)</name>
        <dbReference type="ChEBI" id="CHEBI:29105"/>
        <note>catalytic</note>
    </ligand>
</feature>
<evidence type="ECO:0000256" key="7">
    <source>
        <dbReference type="ARBA" id="ARBA00023049"/>
    </source>
</evidence>
<protein>
    <recommendedName>
        <fullName evidence="9">D-alanyl-D-alanine dipeptidase</fullName>
        <shortName evidence="9">D-Ala-D-Ala dipeptidase</shortName>
        <ecNumber evidence="9">3.4.13.22</ecNumber>
    </recommendedName>
</protein>
<evidence type="ECO:0000256" key="6">
    <source>
        <dbReference type="ARBA" id="ARBA00022997"/>
    </source>
</evidence>
<comment type="catalytic activity">
    <reaction evidence="1 9">
        <text>D-alanyl-D-alanine + H2O = 2 D-alanine</text>
        <dbReference type="Rhea" id="RHEA:20661"/>
        <dbReference type="ChEBI" id="CHEBI:15377"/>
        <dbReference type="ChEBI" id="CHEBI:57416"/>
        <dbReference type="ChEBI" id="CHEBI:57822"/>
        <dbReference type="EC" id="3.4.13.22"/>
    </reaction>
</comment>
<keyword evidence="10" id="KW-0175">Coiled coil</keyword>
<evidence type="ECO:0000256" key="9">
    <source>
        <dbReference type="HAMAP-Rule" id="MF_01924"/>
    </source>
</evidence>
<comment type="function">
    <text evidence="9">Catalyzes hydrolysis of the D-alanyl-D-alanine dipeptide.</text>
</comment>
<keyword evidence="4 9" id="KW-0378">Hydrolase</keyword>
<reference evidence="11" key="1">
    <citation type="submission" date="2021-03" db="EMBL/GenBank/DDBJ databases">
        <title>Proteiniclasticum marinus sp. nov., isolated from tidal flat sediment.</title>
        <authorList>
            <person name="Namirimu T."/>
            <person name="Yang J.-A."/>
            <person name="Yang S.-H."/>
            <person name="Kim Y.-J."/>
            <person name="Kwon K.K."/>
        </authorList>
    </citation>
    <scope>NUCLEOTIDE SEQUENCE</scope>
    <source>
        <strain evidence="11">SCR006</strain>
    </source>
</reference>
<keyword evidence="3 9" id="KW-0479">Metal-binding</keyword>
<evidence type="ECO:0000256" key="8">
    <source>
        <dbReference type="ARBA" id="ARBA00023316"/>
    </source>
</evidence>
<dbReference type="HAMAP" id="MF_01924">
    <property type="entry name" value="A_A_dipeptidase"/>
    <property type="match status" value="1"/>
</dbReference>
<dbReference type="CDD" id="cd14840">
    <property type="entry name" value="D-Ala-D-Ala_dipeptidase_Aad"/>
    <property type="match status" value="1"/>
</dbReference>
<organism evidence="11 12">
    <name type="scientific">Proteiniclasticum aestuarii</name>
    <dbReference type="NCBI Taxonomy" id="2817862"/>
    <lineage>
        <taxon>Bacteria</taxon>
        <taxon>Bacillati</taxon>
        <taxon>Bacillota</taxon>
        <taxon>Clostridia</taxon>
        <taxon>Eubacteriales</taxon>
        <taxon>Clostridiaceae</taxon>
        <taxon>Proteiniclasticum</taxon>
    </lineage>
</organism>
<dbReference type="EMBL" id="JAFNJU010000003">
    <property type="protein sequence ID" value="MBO1264426.1"/>
    <property type="molecule type" value="Genomic_DNA"/>
</dbReference>
<feature type="active site" description="Proton donor/acceptor" evidence="9">
    <location>
        <position position="277"/>
    </location>
</feature>
<feature type="binding site" evidence="9">
    <location>
        <position position="220"/>
    </location>
    <ligand>
        <name>Zn(2+)</name>
        <dbReference type="ChEBI" id="CHEBI:29105"/>
        <note>catalytic</note>
    </ligand>
</feature>
<feature type="site" description="Transition state stabilizer" evidence="9">
    <location>
        <position position="186"/>
    </location>
</feature>
<dbReference type="GO" id="GO:0160237">
    <property type="term" value="F:D-Ala-D-Ala dipeptidase activity"/>
    <property type="evidence" value="ECO:0007669"/>
    <property type="project" value="UniProtKB-EC"/>
</dbReference>
<keyword evidence="5 9" id="KW-0862">Zinc</keyword>
<keyword evidence="6 9" id="KW-0224">Dipeptidase</keyword>
<evidence type="ECO:0000256" key="3">
    <source>
        <dbReference type="ARBA" id="ARBA00022723"/>
    </source>
</evidence>
<dbReference type="InterPro" id="IPR000755">
    <property type="entry name" value="A_A_dipeptidase"/>
</dbReference>
<evidence type="ECO:0000256" key="4">
    <source>
        <dbReference type="ARBA" id="ARBA00022801"/>
    </source>
</evidence>
<dbReference type="Gene3D" id="3.30.1380.10">
    <property type="match status" value="1"/>
</dbReference>
<gene>
    <name evidence="11" type="ORF">J3A84_05145</name>
</gene>
<evidence type="ECO:0000256" key="5">
    <source>
        <dbReference type="ARBA" id="ARBA00022833"/>
    </source>
</evidence>
<comment type="caution">
    <text evidence="11">The sequence shown here is derived from an EMBL/GenBank/DDBJ whole genome shotgun (WGS) entry which is preliminary data.</text>
</comment>
<dbReference type="EC" id="3.4.13.22" evidence="9"/>
<dbReference type="InterPro" id="IPR009045">
    <property type="entry name" value="Zn_M74/Hedgehog-like"/>
</dbReference>
<feature type="coiled-coil region" evidence="10">
    <location>
        <begin position="50"/>
        <end position="98"/>
    </location>
</feature>
<dbReference type="AlphaFoldDB" id="A0A939H787"/>
<dbReference type="GO" id="GO:0008270">
    <property type="term" value="F:zinc ion binding"/>
    <property type="evidence" value="ECO:0007669"/>
    <property type="project" value="UniProtKB-UniRule"/>
</dbReference>
<accession>A0A939H787</accession>
<proteinExistence type="inferred from homology"/>
<keyword evidence="8" id="KW-0961">Cell wall biogenesis/degradation</keyword>
<keyword evidence="2 9" id="KW-0645">Protease</keyword>
<evidence type="ECO:0000256" key="1">
    <source>
        <dbReference type="ARBA" id="ARBA00001362"/>
    </source>
</evidence>
<keyword evidence="12" id="KW-1185">Reference proteome</keyword>
<evidence type="ECO:0000256" key="10">
    <source>
        <dbReference type="SAM" id="Coils"/>
    </source>
</evidence>
<evidence type="ECO:0000313" key="11">
    <source>
        <dbReference type="EMBL" id="MBO1264426.1"/>
    </source>
</evidence>
<sequence>MKNTNRTSRVPYIIATLLLILLVAAAAVILKENRSSSSAEKKLEYLQTSHEELGEKLKVLTSENEKLSTEKKQLENTVSELNETLKEKEKQSLTLKEENLKLSAALRSEKEKRELFVYKGLVRVMDIDASLSIDLKYATDDNFTGQRVYPEDAPALLALETALKLKIANERFEKDGYRIRIWDGYRPRSVQDIFWNLVPDPRYVADPSKGSIHNRGASVDVTLEDFQGNVLEMPTDYDDFSEKASRNYQGSSEKARENMLYLTRIMEESGFKGLPSEWWHFDDKSRTYPLLDVDFAVFN</sequence>
<dbReference type="Proteomes" id="UP000664218">
    <property type="component" value="Unassembled WGS sequence"/>
</dbReference>
<name>A0A939H787_9CLOT</name>
<feature type="binding site" evidence="9">
    <location>
        <position position="213"/>
    </location>
    <ligand>
        <name>Zn(2+)</name>
        <dbReference type="ChEBI" id="CHEBI:29105"/>
        <note>catalytic</note>
    </ligand>
</feature>
<dbReference type="GO" id="GO:0008237">
    <property type="term" value="F:metallopeptidase activity"/>
    <property type="evidence" value="ECO:0007669"/>
    <property type="project" value="UniProtKB-KW"/>
</dbReference>